<dbReference type="SUPFAM" id="SSF49452">
    <property type="entry name" value="Starch-binding domain-like"/>
    <property type="match status" value="3"/>
</dbReference>
<gene>
    <name evidence="2" type="ORF">SAMN05421812_106339</name>
</gene>
<dbReference type="InterPro" id="IPR013784">
    <property type="entry name" value="Carb-bd-like_fold"/>
</dbReference>
<evidence type="ECO:0000256" key="1">
    <source>
        <dbReference type="SAM" id="SignalP"/>
    </source>
</evidence>
<keyword evidence="2" id="KW-0378">Hydrolase</keyword>
<dbReference type="Proteomes" id="UP000198362">
    <property type="component" value="Unassembled WGS sequence"/>
</dbReference>
<dbReference type="RefSeq" id="WP_089250164.1">
    <property type="nucleotide sequence ID" value="NZ_FZPH01000006.1"/>
</dbReference>
<evidence type="ECO:0000313" key="3">
    <source>
        <dbReference type="Proteomes" id="UP000198362"/>
    </source>
</evidence>
<dbReference type="AlphaFoldDB" id="A0A239MTH8"/>
<accession>A0A239MTH8</accession>
<dbReference type="GO" id="GO:0004180">
    <property type="term" value="F:carboxypeptidase activity"/>
    <property type="evidence" value="ECO:0007669"/>
    <property type="project" value="UniProtKB-KW"/>
</dbReference>
<evidence type="ECO:0000313" key="2">
    <source>
        <dbReference type="EMBL" id="SNT46107.1"/>
    </source>
</evidence>
<dbReference type="GO" id="GO:0030246">
    <property type="term" value="F:carbohydrate binding"/>
    <property type="evidence" value="ECO:0007669"/>
    <property type="project" value="InterPro"/>
</dbReference>
<organism evidence="2 3">
    <name type="scientific">Asanoa hainanensis</name>
    <dbReference type="NCBI Taxonomy" id="560556"/>
    <lineage>
        <taxon>Bacteria</taxon>
        <taxon>Bacillati</taxon>
        <taxon>Actinomycetota</taxon>
        <taxon>Actinomycetes</taxon>
        <taxon>Micromonosporales</taxon>
        <taxon>Micromonosporaceae</taxon>
        <taxon>Asanoa</taxon>
    </lineage>
</organism>
<feature type="signal peptide" evidence="1">
    <location>
        <begin position="1"/>
        <end position="31"/>
    </location>
</feature>
<protein>
    <submittedName>
        <fullName evidence="2">Carboxypeptidase regulatory-like domain-containing protein</fullName>
    </submittedName>
</protein>
<dbReference type="OrthoDB" id="3632511at2"/>
<name>A0A239MTH8_9ACTN</name>
<keyword evidence="2" id="KW-0121">Carboxypeptidase</keyword>
<keyword evidence="2" id="KW-0645">Protease</keyword>
<sequence length="694" mass="72859">MPNFRMRRITAALSVAVTAGALAVWATPAQAAGTGVLTGHVTTNAGAPAADVMVQVLHAEDYTYVNHVYTDADGAYRIAGLDTESYLIGFSGTDVAEQYYHGKTDIFDADPVQVTSGQTRTIDERLVATGFLVGRIVDASGTPYSGVVDARDAEGWSAGWGSADELGNYRIPVPVGAYRVSFEPVEGSYQRQYVPGKIVAESATLFEVAEGAEVRADDTVLGVGIISGQLRNTDGTPAVGFSVAAEPFHGNEGSSFETTDRDGWFGLSSQLAGSYQVRFWNESRSQYFDGAVEWDDADAVTVTAGQVTYINESLLPTGSVRVRAVDAITGIAVSEFCVDIAGCTYNGQLIVSDLYEGTHELEVNPVGTHLPRTGKVTVRADRTTDLIVRLLPAAKVTTTVLDRATGQPLAGVCLVAYQPARAYGLDGDSGWCSNAAGKVTIIGLEAGNYRLFARPQNKAYGRQWVGANGGTGDERAAATVVTKAGKTVTAPTVLVDRAGSISGTVTDAATGAPIEYAGVGTLTVNPGCGCGEEQTDAAGRYRIDGLGPYKWPLFYGRYAYASQWTGGAASRYASAGTQVTAGGTATVDVGLTRGVAVRGKLVVPQGSPTGWTRISVLNTETGDYAGTADFEGDTYELRMLPGQEILFRYGTEVDGDYLSSDRAALSPATPGGPVRYSVTVPTDGLTVDVLVDRP</sequence>
<keyword evidence="3" id="KW-1185">Reference proteome</keyword>
<reference evidence="2 3" key="1">
    <citation type="submission" date="2017-06" db="EMBL/GenBank/DDBJ databases">
        <authorList>
            <person name="Kim H.J."/>
            <person name="Triplett B.A."/>
        </authorList>
    </citation>
    <scope>NUCLEOTIDE SEQUENCE [LARGE SCALE GENOMIC DNA]</scope>
    <source>
        <strain evidence="2 3">CGMCC 4.5593</strain>
    </source>
</reference>
<dbReference type="Pfam" id="PF13620">
    <property type="entry name" value="CarboxypepD_reg"/>
    <property type="match status" value="1"/>
</dbReference>
<proteinExistence type="predicted"/>
<feature type="chain" id="PRO_5013031852" evidence="1">
    <location>
        <begin position="32"/>
        <end position="694"/>
    </location>
</feature>
<dbReference type="EMBL" id="FZPH01000006">
    <property type="protein sequence ID" value="SNT46107.1"/>
    <property type="molecule type" value="Genomic_DNA"/>
</dbReference>
<dbReference type="Gene3D" id="2.60.40.1120">
    <property type="entry name" value="Carboxypeptidase-like, regulatory domain"/>
    <property type="match status" value="2"/>
</dbReference>
<keyword evidence="1" id="KW-0732">Signal</keyword>